<dbReference type="EMBL" id="QFRJ01000001">
    <property type="protein sequence ID" value="PWH87181.1"/>
    <property type="molecule type" value="Genomic_DNA"/>
</dbReference>
<evidence type="ECO:0000256" key="5">
    <source>
        <dbReference type="RuleBase" id="RU003560"/>
    </source>
</evidence>
<dbReference type="SUPFAM" id="SSF53383">
    <property type="entry name" value="PLP-dependent transferases"/>
    <property type="match status" value="1"/>
</dbReference>
<keyword evidence="7" id="KW-1185">Reference proteome</keyword>
<dbReference type="GO" id="GO:0042802">
    <property type="term" value="F:identical protein binding"/>
    <property type="evidence" value="ECO:0007669"/>
    <property type="project" value="TreeGrafter"/>
</dbReference>
<dbReference type="GO" id="GO:0030170">
    <property type="term" value="F:pyridoxal phosphate binding"/>
    <property type="evidence" value="ECO:0007669"/>
    <property type="project" value="InterPro"/>
</dbReference>
<dbReference type="InterPro" id="IPR015424">
    <property type="entry name" value="PyrdxlP-dep_Trfase"/>
</dbReference>
<dbReference type="FunFam" id="3.40.640.10:FF:000004">
    <property type="entry name" value="Acetylornithine aminotransferase"/>
    <property type="match status" value="1"/>
</dbReference>
<evidence type="ECO:0000256" key="3">
    <source>
        <dbReference type="ARBA" id="ARBA00022679"/>
    </source>
</evidence>
<dbReference type="PIRSF" id="PIRSF000521">
    <property type="entry name" value="Transaminase_4ab_Lys_Orn"/>
    <property type="match status" value="1"/>
</dbReference>
<dbReference type="GO" id="GO:0008483">
    <property type="term" value="F:transaminase activity"/>
    <property type="evidence" value="ECO:0007669"/>
    <property type="project" value="UniProtKB-KW"/>
</dbReference>
<evidence type="ECO:0000313" key="7">
    <source>
        <dbReference type="Proteomes" id="UP000245370"/>
    </source>
</evidence>
<evidence type="ECO:0000256" key="2">
    <source>
        <dbReference type="ARBA" id="ARBA00022576"/>
    </source>
</evidence>
<accession>A0A2U2XHI9</accession>
<evidence type="ECO:0000256" key="1">
    <source>
        <dbReference type="ARBA" id="ARBA00001933"/>
    </source>
</evidence>
<comment type="cofactor">
    <cofactor evidence="1">
        <name>pyridoxal 5'-phosphate</name>
        <dbReference type="ChEBI" id="CHEBI:597326"/>
    </cofactor>
</comment>
<dbReference type="PANTHER" id="PTHR11986:SF79">
    <property type="entry name" value="ACETYLORNITHINE AMINOTRANSFERASE, MITOCHONDRIAL"/>
    <property type="match status" value="1"/>
</dbReference>
<dbReference type="PANTHER" id="PTHR11986">
    <property type="entry name" value="AMINOTRANSFERASE CLASS III"/>
    <property type="match status" value="1"/>
</dbReference>
<reference evidence="6 7" key="1">
    <citation type="submission" date="2018-05" db="EMBL/GenBank/DDBJ databases">
        <title>Brumimicrobium oceani sp. nov., isolated from coastal sediment.</title>
        <authorList>
            <person name="Kou Y."/>
        </authorList>
    </citation>
    <scope>NUCLEOTIDE SEQUENCE [LARGE SCALE GENOMIC DNA]</scope>
    <source>
        <strain evidence="6 7">C305</strain>
    </source>
</reference>
<dbReference type="InterPro" id="IPR015421">
    <property type="entry name" value="PyrdxlP-dep_Trfase_major"/>
</dbReference>
<dbReference type="InterPro" id="IPR015422">
    <property type="entry name" value="PyrdxlP-dep_Trfase_small"/>
</dbReference>
<dbReference type="RefSeq" id="WP_109358260.1">
    <property type="nucleotide sequence ID" value="NZ_QFRJ01000001.1"/>
</dbReference>
<keyword evidence="2 6" id="KW-0032">Aminotransferase</keyword>
<keyword evidence="4 5" id="KW-0663">Pyridoxal phosphate</keyword>
<gene>
    <name evidence="6" type="ORF">DIT68_02655</name>
</gene>
<dbReference type="InterPro" id="IPR050103">
    <property type="entry name" value="Class-III_PLP-dep_AT"/>
</dbReference>
<evidence type="ECO:0000313" key="6">
    <source>
        <dbReference type="EMBL" id="PWH87181.1"/>
    </source>
</evidence>
<keyword evidence="3 6" id="KW-0808">Transferase</keyword>
<dbReference type="CDD" id="cd00610">
    <property type="entry name" value="OAT_like"/>
    <property type="match status" value="1"/>
</dbReference>
<dbReference type="InterPro" id="IPR005814">
    <property type="entry name" value="Aminotrans_3"/>
</dbReference>
<dbReference type="Proteomes" id="UP000245370">
    <property type="component" value="Unassembled WGS sequence"/>
</dbReference>
<organism evidence="6 7">
    <name type="scientific">Brumimicrobium oceani</name>
    <dbReference type="NCBI Taxonomy" id="2100725"/>
    <lineage>
        <taxon>Bacteria</taxon>
        <taxon>Pseudomonadati</taxon>
        <taxon>Bacteroidota</taxon>
        <taxon>Flavobacteriia</taxon>
        <taxon>Flavobacteriales</taxon>
        <taxon>Crocinitomicaceae</taxon>
        <taxon>Brumimicrobium</taxon>
    </lineage>
</organism>
<dbReference type="OrthoDB" id="9801052at2"/>
<dbReference type="AlphaFoldDB" id="A0A2U2XHI9"/>
<dbReference type="Pfam" id="PF00202">
    <property type="entry name" value="Aminotran_3"/>
    <property type="match status" value="1"/>
</dbReference>
<dbReference type="PROSITE" id="PS00600">
    <property type="entry name" value="AA_TRANSFER_CLASS_3"/>
    <property type="match status" value="1"/>
</dbReference>
<reference evidence="6 7" key="2">
    <citation type="submission" date="2018-05" db="EMBL/GenBank/DDBJ databases">
        <authorList>
            <person name="Lanie J.A."/>
            <person name="Ng W.-L."/>
            <person name="Kazmierczak K.M."/>
            <person name="Andrzejewski T.M."/>
            <person name="Davidsen T.M."/>
            <person name="Wayne K.J."/>
            <person name="Tettelin H."/>
            <person name="Glass J.I."/>
            <person name="Rusch D."/>
            <person name="Podicherti R."/>
            <person name="Tsui H.-C.T."/>
            <person name="Winkler M.E."/>
        </authorList>
    </citation>
    <scope>NUCLEOTIDE SEQUENCE [LARGE SCALE GENOMIC DNA]</scope>
    <source>
        <strain evidence="6 7">C305</strain>
    </source>
</reference>
<dbReference type="Gene3D" id="3.90.1150.10">
    <property type="entry name" value="Aspartate Aminotransferase, domain 1"/>
    <property type="match status" value="1"/>
</dbReference>
<proteinExistence type="inferred from homology"/>
<evidence type="ECO:0000256" key="4">
    <source>
        <dbReference type="ARBA" id="ARBA00022898"/>
    </source>
</evidence>
<dbReference type="InterPro" id="IPR049704">
    <property type="entry name" value="Aminotrans_3_PPA_site"/>
</dbReference>
<comment type="similarity">
    <text evidence="5">Belongs to the class-III pyridoxal-phosphate-dependent aminotransferase family.</text>
</comment>
<dbReference type="Gene3D" id="3.40.640.10">
    <property type="entry name" value="Type I PLP-dependent aspartate aminotransferase-like (Major domain)"/>
    <property type="match status" value="1"/>
</dbReference>
<sequence length="397" mass="43582">MKASLTKAEKFKQLQGQTSPFPFLIDVDYAKGSYIYDKSGKSYLDMIAGVAVNNIGHNHPEVVEALKAQIDRHLHVMVYGEFIQDAPLEMAEKLTALLPNSLNAVYSVNSGTEANEAAIKLAKRVTGRKEIISCFGAYHGSTNGSLSLSSKEIKKKPFEPLLPEINFIEHNSIVDLEKITEKTAGVFIETIQGDAGVRQASTEYLKALRNRCDETGAQLIYDEIQCGMGRSGKNFAFEHSGVVPDILTLGKALGGGMPIGALVSSQEKLDLFSHDPILGHITTFGGHPVVCAAAAAGLKVLSEIDYDEVEKIGKFIEDELLKHNLVKEIRRVGMMFAIDMENAEIVNKIVMGCMEKGLISFWFLSHPDSFRLSPPLTLNWEEAKKAVEIINEAINEI</sequence>
<protein>
    <submittedName>
        <fullName evidence="6">Aspartate aminotransferase family protein</fullName>
    </submittedName>
</protein>
<comment type="caution">
    <text evidence="6">The sequence shown here is derived from an EMBL/GenBank/DDBJ whole genome shotgun (WGS) entry which is preliminary data.</text>
</comment>
<name>A0A2U2XHI9_9FLAO</name>